<feature type="region of interest" description="Disordered" evidence="1">
    <location>
        <begin position="796"/>
        <end position="816"/>
    </location>
</feature>
<dbReference type="InterPro" id="IPR036928">
    <property type="entry name" value="AS_sf"/>
</dbReference>
<name>A0A9P9YXU0_9MUSC</name>
<reference evidence="3" key="1">
    <citation type="journal article" date="2023" name="Genome Biol. Evol.">
        <title>Long-read-based Genome Assembly of Drosophila gunungcola Reveals Fewer Chemosensory Genes in Flower-breeding Species.</title>
        <authorList>
            <person name="Negi A."/>
            <person name="Liao B.Y."/>
            <person name="Yeh S.D."/>
        </authorList>
    </citation>
    <scope>NUCLEOTIDE SEQUENCE</scope>
    <source>
        <strain evidence="3">Sukarami</strain>
    </source>
</reference>
<dbReference type="PANTHER" id="PTHR43372:SF2">
    <property type="entry name" value="IP13792P"/>
    <property type="match status" value="1"/>
</dbReference>
<dbReference type="Proteomes" id="UP001059596">
    <property type="component" value="Chromosome 3R"/>
</dbReference>
<evidence type="ECO:0000259" key="2">
    <source>
        <dbReference type="PROSITE" id="PS51029"/>
    </source>
</evidence>
<sequence length="816" mass="91501">MNVDLRSYSRHWLTEFIEQYQEEECLWQPKHNDYSNHAARNKSYDRLVEKLKEVEPNPDRAMVVREFRKTTSKNDYETRLWYYDKLLFIADHKPKRHELGTKPKRELQISFDDEESMEFEDESHHTGTQSQHMDSIMPNSQGATLSTISVTPADCVTLVKSEEHQAAEAAAAAQAHHQHQLVAHAAAQTSIAAAAAQGHAVKVLEITSLDSNSQREIQQIGRDHYQPLFGNAGTTAYTTTAAPSTSHRHDDEYDAIGVNVASKLRAINPTQRIVAEKLISDVLFNAQLDNLTVNSALTQILGYIMRRFLRSAMIVFSWFVVPYSRYTNIKVIRRKLPPIRSHLLEIPAVDLAKLIRTRKVNPLINAIVQDRFEEALDEAREIDRVIAMGINSVDSMEELTPLLGIPVTVKESIAVKGLTNQAGRVFKTPQIAKSDAPVVEQIKRSGGIILLVSNTPELCLLWETYNNVTGQTKNPYDLKRTPGGSSGGEAALLASGASLLGLTSDIGGSSRLPAMFSGIWGHKPTPYAVSFRGHHPTSDFPKWGDFFTIAPMTRYAKDLPLLLKCMSDPTGPKLTLDRAISVNGIRFFFMDNDGPSGMMRPLSRDLHAAINRVATDFNAKRVNIRKMKWSLDISLSAMLTMKNIETIYHKTEEGEQPKTVCKETVKYFFGCSDSILPSVIFGHLQNFMKIIPNSRHKHLASIIEALKTEFKEMLGNDGVFLYPTFPNTAHQHYQIYHKLLEPMYMAIFNTLGLPVTNCMIGLDRRNLPMGIQVVANPGQDHLCLAVAREMERRYGGWVRPPSEDSHSGSGSSKQRG</sequence>
<evidence type="ECO:0000313" key="4">
    <source>
        <dbReference type="Proteomes" id="UP001059596"/>
    </source>
</evidence>
<dbReference type="InterPro" id="IPR052739">
    <property type="entry name" value="FAAH2"/>
</dbReference>
<dbReference type="InterPro" id="IPR023631">
    <property type="entry name" value="Amidase_dom"/>
</dbReference>
<accession>A0A9P9YXU0</accession>
<evidence type="ECO:0000256" key="1">
    <source>
        <dbReference type="SAM" id="MobiDB-lite"/>
    </source>
</evidence>
<dbReference type="AlphaFoldDB" id="A0A9P9YXU0"/>
<dbReference type="InterPro" id="IPR006578">
    <property type="entry name" value="MADF-dom"/>
</dbReference>
<feature type="compositionally biased region" description="Low complexity" evidence="1">
    <location>
        <begin position="807"/>
        <end position="816"/>
    </location>
</feature>
<dbReference type="PROSITE" id="PS51029">
    <property type="entry name" value="MADF"/>
    <property type="match status" value="1"/>
</dbReference>
<organism evidence="3 4">
    <name type="scientific">Drosophila gunungcola</name>
    <name type="common">fruit fly</name>
    <dbReference type="NCBI Taxonomy" id="103775"/>
    <lineage>
        <taxon>Eukaryota</taxon>
        <taxon>Metazoa</taxon>
        <taxon>Ecdysozoa</taxon>
        <taxon>Arthropoda</taxon>
        <taxon>Hexapoda</taxon>
        <taxon>Insecta</taxon>
        <taxon>Pterygota</taxon>
        <taxon>Neoptera</taxon>
        <taxon>Endopterygota</taxon>
        <taxon>Diptera</taxon>
        <taxon>Brachycera</taxon>
        <taxon>Muscomorpha</taxon>
        <taxon>Ephydroidea</taxon>
        <taxon>Drosophilidae</taxon>
        <taxon>Drosophila</taxon>
        <taxon>Sophophora</taxon>
    </lineage>
</organism>
<keyword evidence="4" id="KW-1185">Reference proteome</keyword>
<protein>
    <recommendedName>
        <fullName evidence="2">MADF domain-containing protein</fullName>
    </recommendedName>
</protein>
<dbReference type="EMBL" id="JAMKOV010000001">
    <property type="protein sequence ID" value="KAI8045084.1"/>
    <property type="molecule type" value="Genomic_DNA"/>
</dbReference>
<gene>
    <name evidence="3" type="ORF">M5D96_001261</name>
</gene>
<dbReference type="SUPFAM" id="SSF75304">
    <property type="entry name" value="Amidase signature (AS) enzymes"/>
    <property type="match status" value="1"/>
</dbReference>
<dbReference type="GO" id="GO:0012505">
    <property type="term" value="C:endomembrane system"/>
    <property type="evidence" value="ECO:0007669"/>
    <property type="project" value="TreeGrafter"/>
</dbReference>
<dbReference type="Gene3D" id="3.90.1300.10">
    <property type="entry name" value="Amidase signature (AS) domain"/>
    <property type="match status" value="1"/>
</dbReference>
<dbReference type="PANTHER" id="PTHR43372">
    <property type="entry name" value="FATTY-ACID AMIDE HYDROLASE"/>
    <property type="match status" value="1"/>
</dbReference>
<proteinExistence type="predicted"/>
<feature type="domain" description="MADF" evidence="2">
    <location>
        <begin position="15"/>
        <end position="94"/>
    </location>
</feature>
<dbReference type="Pfam" id="PF01425">
    <property type="entry name" value="Amidase"/>
    <property type="match status" value="1"/>
</dbReference>
<dbReference type="SMART" id="SM00595">
    <property type="entry name" value="MADF"/>
    <property type="match status" value="1"/>
</dbReference>
<evidence type="ECO:0000313" key="3">
    <source>
        <dbReference type="EMBL" id="KAI8045084.1"/>
    </source>
</evidence>
<dbReference type="Pfam" id="PF10545">
    <property type="entry name" value="MADF_DNA_bdg"/>
    <property type="match status" value="1"/>
</dbReference>
<comment type="caution">
    <text evidence="3">The sequence shown here is derived from an EMBL/GenBank/DDBJ whole genome shotgun (WGS) entry which is preliminary data.</text>
</comment>